<dbReference type="GO" id="GO:0019305">
    <property type="term" value="P:dTDP-rhamnose biosynthetic process"/>
    <property type="evidence" value="ECO:0007669"/>
    <property type="project" value="TreeGrafter"/>
</dbReference>
<dbReference type="AlphaFoldDB" id="A0A0F9WTN0"/>
<name>A0A0F9WTN0_9ZZZZ</name>
<dbReference type="GO" id="GO:0008831">
    <property type="term" value="F:dTDP-4-dehydrorhamnose reductase activity"/>
    <property type="evidence" value="ECO:0007669"/>
    <property type="project" value="TreeGrafter"/>
</dbReference>
<feature type="domain" description="RmlD-like substrate binding" evidence="1">
    <location>
        <begin position="3"/>
        <end position="290"/>
    </location>
</feature>
<gene>
    <name evidence="2" type="ORF">LCGC14_0311840</name>
</gene>
<dbReference type="SUPFAM" id="SSF51735">
    <property type="entry name" value="NAD(P)-binding Rossmann-fold domains"/>
    <property type="match status" value="1"/>
</dbReference>
<comment type="caution">
    <text evidence="2">The sequence shown here is derived from an EMBL/GenBank/DDBJ whole genome shotgun (WGS) entry which is preliminary data.</text>
</comment>
<dbReference type="InterPro" id="IPR029903">
    <property type="entry name" value="RmlD-like-bd"/>
</dbReference>
<evidence type="ECO:0000313" key="2">
    <source>
        <dbReference type="EMBL" id="KKN82198.1"/>
    </source>
</evidence>
<dbReference type="GO" id="GO:0005829">
    <property type="term" value="C:cytosol"/>
    <property type="evidence" value="ECO:0007669"/>
    <property type="project" value="TreeGrafter"/>
</dbReference>
<evidence type="ECO:0000259" key="1">
    <source>
        <dbReference type="Pfam" id="PF04321"/>
    </source>
</evidence>
<organism evidence="2">
    <name type="scientific">marine sediment metagenome</name>
    <dbReference type="NCBI Taxonomy" id="412755"/>
    <lineage>
        <taxon>unclassified sequences</taxon>
        <taxon>metagenomes</taxon>
        <taxon>ecological metagenomes</taxon>
    </lineage>
</organism>
<accession>A0A0F9WTN0</accession>
<dbReference type="PANTHER" id="PTHR10491:SF4">
    <property type="entry name" value="METHIONINE ADENOSYLTRANSFERASE 2 SUBUNIT BETA"/>
    <property type="match status" value="1"/>
</dbReference>
<sequence length="294" mass="32174">MRMRVLLLGGESLLGRALVSQAAAESIQIESVGCPAGGWHPAGIDEVLSNCQPDAVINLAFYHEQFQLGMQDASELARQYAFSERLIAACATRRAMLFMLSSARVFDGLKSTPYTEKDEMAPADPLGQLQAVLEKMLQQASDQHLILRFSWLLDESSDGLLGRLLTQLSSQRPVQLAEEWRGNPTPINDAARVMLALLKQVDCDAPLYGVYHYGSSEISSWISFAKSLIQELLASRQLEADPVVQPVPFVPQPATGGEPQNAALACRRILMACGVKPRPWRSQLPELLGAFAKA</sequence>
<dbReference type="Pfam" id="PF04321">
    <property type="entry name" value="RmlD_sub_bind"/>
    <property type="match status" value="1"/>
</dbReference>
<dbReference type="EMBL" id="LAZR01000204">
    <property type="protein sequence ID" value="KKN82198.1"/>
    <property type="molecule type" value="Genomic_DNA"/>
</dbReference>
<dbReference type="InterPro" id="IPR005913">
    <property type="entry name" value="dTDP_dehydrorham_reduct"/>
</dbReference>
<protein>
    <recommendedName>
        <fullName evidence="1">RmlD-like substrate binding domain-containing protein</fullName>
    </recommendedName>
</protein>
<proteinExistence type="predicted"/>
<dbReference type="InterPro" id="IPR036291">
    <property type="entry name" value="NAD(P)-bd_dom_sf"/>
</dbReference>
<reference evidence="2" key="1">
    <citation type="journal article" date="2015" name="Nature">
        <title>Complex archaea that bridge the gap between prokaryotes and eukaryotes.</title>
        <authorList>
            <person name="Spang A."/>
            <person name="Saw J.H."/>
            <person name="Jorgensen S.L."/>
            <person name="Zaremba-Niedzwiedzka K."/>
            <person name="Martijn J."/>
            <person name="Lind A.E."/>
            <person name="van Eijk R."/>
            <person name="Schleper C."/>
            <person name="Guy L."/>
            <person name="Ettema T.J."/>
        </authorList>
    </citation>
    <scope>NUCLEOTIDE SEQUENCE</scope>
</reference>
<dbReference type="Gene3D" id="3.40.50.720">
    <property type="entry name" value="NAD(P)-binding Rossmann-like Domain"/>
    <property type="match status" value="1"/>
</dbReference>
<dbReference type="PANTHER" id="PTHR10491">
    <property type="entry name" value="DTDP-4-DEHYDRORHAMNOSE REDUCTASE"/>
    <property type="match status" value="1"/>
</dbReference>